<keyword evidence="2 3" id="KW-0040">ANK repeat</keyword>
<dbReference type="SUPFAM" id="SSF48403">
    <property type="entry name" value="Ankyrin repeat"/>
    <property type="match status" value="1"/>
</dbReference>
<dbReference type="EMBL" id="CAXAMN010007113">
    <property type="protein sequence ID" value="CAK9020370.1"/>
    <property type="molecule type" value="Genomic_DNA"/>
</dbReference>
<dbReference type="PROSITE" id="PS50234">
    <property type="entry name" value="VWFA"/>
    <property type="match status" value="1"/>
</dbReference>
<comment type="caution">
    <text evidence="7">The sequence shown here is derived from an EMBL/GenBank/DDBJ whole genome shotgun (WGS) entry which is preliminary data.</text>
</comment>
<evidence type="ECO:0000313" key="8">
    <source>
        <dbReference type="Proteomes" id="UP001642484"/>
    </source>
</evidence>
<dbReference type="SUPFAM" id="SSF53300">
    <property type="entry name" value="vWA-like"/>
    <property type="match status" value="1"/>
</dbReference>
<feature type="region of interest" description="Disordered" evidence="4">
    <location>
        <begin position="439"/>
        <end position="478"/>
    </location>
</feature>
<evidence type="ECO:0000256" key="3">
    <source>
        <dbReference type="PROSITE-ProRule" id="PRU00023"/>
    </source>
</evidence>
<evidence type="ECO:0000256" key="4">
    <source>
        <dbReference type="SAM" id="MobiDB-lite"/>
    </source>
</evidence>
<evidence type="ECO:0000256" key="1">
    <source>
        <dbReference type="ARBA" id="ARBA00022737"/>
    </source>
</evidence>
<proteinExistence type="predicted"/>
<keyword evidence="5" id="KW-0812">Transmembrane</keyword>
<dbReference type="Proteomes" id="UP001642484">
    <property type="component" value="Unassembled WGS sequence"/>
</dbReference>
<accession>A0ABP0K0S9</accession>
<dbReference type="PANTHER" id="PTHR24198:SF165">
    <property type="entry name" value="ANKYRIN REPEAT-CONTAINING PROTEIN-RELATED"/>
    <property type="match status" value="1"/>
</dbReference>
<keyword evidence="1" id="KW-0677">Repeat</keyword>
<protein>
    <recommendedName>
        <fullName evidence="6">VWFA domain-containing protein</fullName>
    </recommendedName>
</protein>
<evidence type="ECO:0000256" key="2">
    <source>
        <dbReference type="ARBA" id="ARBA00023043"/>
    </source>
</evidence>
<sequence length="1041" mass="114660">MYVVKVADLLRMEGPPEPHEQLKRQGLLHEWRPGMFTIFVSHQWLGQEHPDPSGRQLSVLRAALERMSDGRLQVECDLVSFPHERFLTKRDRQHIAEGYVFLVASGARLSSALEQDVLKAFRVSSNNHDLFLVLDFTVPLPQRLELIAFAVQLVRQVARHANHATSLSLSFGVVVFHEDVSYEVALNPDYIHVQDQLLHPDFGNWGNATGGLSRKTGEALEFCGDLIEVREDHAVLVVLTNGLSANASQTVLMARELHDQEAVLYAIGLDDPSTRSADRTWELLEMATDYWPVDAFFNRSNSTNLTEMMNLNFTNLSHWNSWNLTNLTYDNASNWTEYAGPPMPLMELAHLLAPDIIAYFEMLTPHGPAAPSGPPGPSVTTSSAGGLSTTEAIVEPGPEPPEGLGAGIIVVLVLGIMCCLGSVIGVVYYLWERRQKASVKPSPGHAAPSPVVPTAGPPDRSPRPPPPKGPRPMDETQQALSDAIEAQELTRLRALLGEILLKGWPKRRYSDLVLKGLDTVAKLKPSAAMRLEEALIHPETGLDTRLADARLAGVDPTLLRRAEELRQTRAQFAQKDVRRSFGRPAVRDWFAIPQITARTAGVNEDTVKSDAAAAVQSIPGYVEAANLFLALVPEIVHSNGVPCNYATWLSRGWCRAEWWCHLLSNKVDSSVILVYSAKEAEFMFPLNWQHHIVSRGNFTVESDREVVVRLSEKALESKIRFLHRTGDWSMYRYLLAQRPRLLAEEPVEAPSVEDFCEQFHFKNAQEAVSSPGPMTGMLCAIFAGDVPMVRRLVMQRSDVNARVKDLGHLGFFDTQSLLISATKSNQNAKMLTTLIELRADVELRSRVGVNCAFVARAPEHVEVFLKARADLHSPCMPMGLTPLTGAVVWSSTETVMAMLEARCDPNPPHLGAGYGPLHGLTFLARSRLDSRKIAETLIAHRADVNTRAAPSGLVGFLSAASRLHAAAVGTETISSLKKTLISLPGLTALGCAAFVGDEQLARLFLEHGAEIRANDRGDLPIDSAMLNGHENILPLFDTFAV</sequence>
<dbReference type="InterPro" id="IPR002110">
    <property type="entry name" value="Ankyrin_rpt"/>
</dbReference>
<keyword evidence="5" id="KW-1133">Transmembrane helix</keyword>
<evidence type="ECO:0000256" key="5">
    <source>
        <dbReference type="SAM" id="Phobius"/>
    </source>
</evidence>
<dbReference type="InterPro" id="IPR002035">
    <property type="entry name" value="VWF_A"/>
</dbReference>
<keyword evidence="5" id="KW-0472">Membrane</keyword>
<feature type="domain" description="VWFA" evidence="6">
    <location>
        <begin position="129"/>
        <end position="316"/>
    </location>
</feature>
<dbReference type="InterPro" id="IPR036770">
    <property type="entry name" value="Ankyrin_rpt-contain_sf"/>
</dbReference>
<dbReference type="PROSITE" id="PS50297">
    <property type="entry name" value="ANK_REP_REGION"/>
    <property type="match status" value="1"/>
</dbReference>
<evidence type="ECO:0000259" key="6">
    <source>
        <dbReference type="PROSITE" id="PS50234"/>
    </source>
</evidence>
<feature type="repeat" description="ANK" evidence="3">
    <location>
        <begin position="984"/>
        <end position="1016"/>
    </location>
</feature>
<dbReference type="InterPro" id="IPR036465">
    <property type="entry name" value="vWFA_dom_sf"/>
</dbReference>
<reference evidence="7 8" key="1">
    <citation type="submission" date="2024-02" db="EMBL/GenBank/DDBJ databases">
        <authorList>
            <person name="Chen Y."/>
            <person name="Shah S."/>
            <person name="Dougan E. K."/>
            <person name="Thang M."/>
            <person name="Chan C."/>
        </authorList>
    </citation>
    <scope>NUCLEOTIDE SEQUENCE [LARGE SCALE GENOMIC DNA]</scope>
</reference>
<dbReference type="Gene3D" id="3.40.50.410">
    <property type="entry name" value="von Willebrand factor, type A domain"/>
    <property type="match status" value="1"/>
</dbReference>
<dbReference type="PANTHER" id="PTHR24198">
    <property type="entry name" value="ANKYRIN REPEAT AND PROTEIN KINASE DOMAIN-CONTAINING PROTEIN"/>
    <property type="match status" value="1"/>
</dbReference>
<organism evidence="7 8">
    <name type="scientific">Durusdinium trenchii</name>
    <dbReference type="NCBI Taxonomy" id="1381693"/>
    <lineage>
        <taxon>Eukaryota</taxon>
        <taxon>Sar</taxon>
        <taxon>Alveolata</taxon>
        <taxon>Dinophyceae</taxon>
        <taxon>Suessiales</taxon>
        <taxon>Symbiodiniaceae</taxon>
        <taxon>Durusdinium</taxon>
    </lineage>
</organism>
<gene>
    <name evidence="7" type="ORF">CCMP2556_LOCUS14030</name>
</gene>
<feature type="compositionally biased region" description="Low complexity" evidence="4">
    <location>
        <begin position="378"/>
        <end position="396"/>
    </location>
</feature>
<feature type="region of interest" description="Disordered" evidence="4">
    <location>
        <begin position="368"/>
        <end position="400"/>
    </location>
</feature>
<feature type="transmembrane region" description="Helical" evidence="5">
    <location>
        <begin position="404"/>
        <end position="431"/>
    </location>
</feature>
<dbReference type="PROSITE" id="PS50088">
    <property type="entry name" value="ANK_REPEAT"/>
    <property type="match status" value="1"/>
</dbReference>
<dbReference type="Gene3D" id="1.25.40.20">
    <property type="entry name" value="Ankyrin repeat-containing domain"/>
    <property type="match status" value="1"/>
</dbReference>
<keyword evidence="8" id="KW-1185">Reference proteome</keyword>
<name>A0ABP0K0S9_9DINO</name>
<evidence type="ECO:0000313" key="7">
    <source>
        <dbReference type="EMBL" id="CAK9020370.1"/>
    </source>
</evidence>
<dbReference type="SMART" id="SM00248">
    <property type="entry name" value="ANK"/>
    <property type="match status" value="5"/>
</dbReference>